<feature type="non-terminal residue" evidence="3">
    <location>
        <position position="268"/>
    </location>
</feature>
<proteinExistence type="predicted"/>
<dbReference type="PANTHER" id="PTHR43157:SF31">
    <property type="entry name" value="PHOSPHATIDYLINOSITOL-GLYCAN BIOSYNTHESIS CLASS F PROTEIN"/>
    <property type="match status" value="1"/>
</dbReference>
<dbReference type="GO" id="GO:0016491">
    <property type="term" value="F:oxidoreductase activity"/>
    <property type="evidence" value="ECO:0007669"/>
    <property type="project" value="UniProtKB-KW"/>
</dbReference>
<evidence type="ECO:0000313" key="3">
    <source>
        <dbReference type="EMBL" id="QQP55698.1"/>
    </source>
</evidence>
<evidence type="ECO:0000256" key="2">
    <source>
        <dbReference type="SAM" id="Phobius"/>
    </source>
</evidence>
<evidence type="ECO:0000313" key="4">
    <source>
        <dbReference type="Proteomes" id="UP000595437"/>
    </source>
</evidence>
<keyword evidence="4" id="KW-1185">Reference proteome</keyword>
<dbReference type="PANTHER" id="PTHR43157">
    <property type="entry name" value="PHOSPHATIDYLINOSITOL-GLYCAN BIOSYNTHESIS CLASS F PROTEIN-RELATED"/>
    <property type="match status" value="1"/>
</dbReference>
<keyword evidence="2" id="KW-0472">Membrane</keyword>
<dbReference type="AlphaFoldDB" id="A0A7T8QUN6"/>
<name>A0A7T8QUN6_CALRO</name>
<evidence type="ECO:0008006" key="5">
    <source>
        <dbReference type="Google" id="ProtNLM"/>
    </source>
</evidence>
<keyword evidence="2" id="KW-0812">Transmembrane</keyword>
<reference evidence="4" key="1">
    <citation type="submission" date="2021-01" db="EMBL/GenBank/DDBJ databases">
        <title>Caligus Genome Assembly.</title>
        <authorList>
            <person name="Gallardo-Escarate C."/>
        </authorList>
    </citation>
    <scope>NUCLEOTIDE SEQUENCE [LARGE SCALE GENOMIC DNA]</scope>
</reference>
<dbReference type="PRINTS" id="PR00081">
    <property type="entry name" value="GDHRDH"/>
</dbReference>
<dbReference type="Gene3D" id="3.40.50.720">
    <property type="entry name" value="NAD(P)-binding Rossmann-like Domain"/>
    <property type="match status" value="1"/>
</dbReference>
<organism evidence="3 4">
    <name type="scientific">Caligus rogercresseyi</name>
    <name type="common">Sea louse</name>
    <dbReference type="NCBI Taxonomy" id="217165"/>
    <lineage>
        <taxon>Eukaryota</taxon>
        <taxon>Metazoa</taxon>
        <taxon>Ecdysozoa</taxon>
        <taxon>Arthropoda</taxon>
        <taxon>Crustacea</taxon>
        <taxon>Multicrustacea</taxon>
        <taxon>Hexanauplia</taxon>
        <taxon>Copepoda</taxon>
        <taxon>Siphonostomatoida</taxon>
        <taxon>Caligidae</taxon>
        <taxon>Caligus</taxon>
    </lineage>
</organism>
<keyword evidence="1" id="KW-0560">Oxidoreductase</keyword>
<keyword evidence="2" id="KW-1133">Transmembrane helix</keyword>
<dbReference type="Pfam" id="PF00106">
    <property type="entry name" value="adh_short"/>
    <property type="match status" value="1"/>
</dbReference>
<accession>A0A7T8QUN6</accession>
<dbReference type="SUPFAM" id="SSF51735">
    <property type="entry name" value="NAD(P)-binding Rossmann-fold domains"/>
    <property type="match status" value="1"/>
</dbReference>
<dbReference type="EMBL" id="CP045890">
    <property type="protein sequence ID" value="QQP55698.1"/>
    <property type="molecule type" value="Genomic_DNA"/>
</dbReference>
<protein>
    <recommendedName>
        <fullName evidence="5">Retinol dehydrogenase 12</fullName>
    </recommendedName>
</protein>
<sequence>MFINRWGRSILYGGSFVGTIAGIYVLADDLFKRKVFEKEQVALEDLEKNKEKVYLVTGANTGIGRALAWELASLQYKVFLLCRDMKKCEKTRETIVLDTKNNSQASIRSFVEEFKKTQPSGIDGLCNNAGVMEIQTRSTTSEGIETHFGVNHVGHFLLTRLLEEDLKARKGRIVYLLNLNYRLGALDFKDINFKRKDYEPAKAYMQSQLANAMFIHHYAKLHSPEELSIFGAYPGVCNTEIKRYMSVENSYMGKYVSGPFLRLFGRQA</sequence>
<dbReference type="Proteomes" id="UP000595437">
    <property type="component" value="Chromosome 1"/>
</dbReference>
<dbReference type="OrthoDB" id="6374329at2759"/>
<dbReference type="InterPro" id="IPR036291">
    <property type="entry name" value="NAD(P)-bd_dom_sf"/>
</dbReference>
<dbReference type="InterPro" id="IPR002347">
    <property type="entry name" value="SDR_fam"/>
</dbReference>
<evidence type="ECO:0000256" key="1">
    <source>
        <dbReference type="ARBA" id="ARBA00023002"/>
    </source>
</evidence>
<feature type="transmembrane region" description="Helical" evidence="2">
    <location>
        <begin position="6"/>
        <end position="27"/>
    </location>
</feature>
<gene>
    <name evidence="3" type="ORF">FKW44_000127</name>
</gene>